<keyword evidence="2" id="KW-1185">Reference proteome</keyword>
<gene>
    <name evidence="1" type="ORF">SAMN04488498_12644</name>
</gene>
<evidence type="ECO:0000313" key="2">
    <source>
        <dbReference type="Proteomes" id="UP000323300"/>
    </source>
</evidence>
<organism evidence="1 2">
    <name type="scientific">Neomesorhizobium albiziae</name>
    <dbReference type="NCBI Taxonomy" id="335020"/>
    <lineage>
        <taxon>Bacteria</taxon>
        <taxon>Pseudomonadati</taxon>
        <taxon>Pseudomonadota</taxon>
        <taxon>Alphaproteobacteria</taxon>
        <taxon>Hyphomicrobiales</taxon>
        <taxon>Phyllobacteriaceae</taxon>
        <taxon>Neomesorhizobium</taxon>
    </lineage>
</organism>
<dbReference type="Proteomes" id="UP000323300">
    <property type="component" value="Unassembled WGS sequence"/>
</dbReference>
<name>A0A1I4EGG1_9HYPH</name>
<protein>
    <submittedName>
        <fullName evidence="1">Uncharacterized protein</fullName>
    </submittedName>
</protein>
<reference evidence="1 2" key="1">
    <citation type="submission" date="2016-10" db="EMBL/GenBank/DDBJ databases">
        <authorList>
            <person name="Varghese N."/>
            <person name="Submissions S."/>
        </authorList>
    </citation>
    <scope>NUCLEOTIDE SEQUENCE [LARGE SCALE GENOMIC DNA]</scope>
    <source>
        <strain evidence="1 2">DSM 21822</strain>
    </source>
</reference>
<sequence>MAKAPLASVSDPAEAPQLMHTSIVGGLVVTEQTAVAVMPFRVGKAILSAASSPGRPSQEAAARRCRIVMVFLLRCRCGSPVWNV</sequence>
<dbReference type="AlphaFoldDB" id="A0A1I4EGG1"/>
<proteinExistence type="predicted"/>
<accession>A0A1I4EGG1</accession>
<dbReference type="EMBL" id="FOSL01000026">
    <property type="protein sequence ID" value="SFL04852.1"/>
    <property type="molecule type" value="Genomic_DNA"/>
</dbReference>
<evidence type="ECO:0000313" key="1">
    <source>
        <dbReference type="EMBL" id="SFL04852.1"/>
    </source>
</evidence>